<comment type="similarity">
    <text evidence="1">Belongs to the peptidase S33 family.</text>
</comment>
<dbReference type="InterPro" id="IPR051601">
    <property type="entry name" value="Serine_prot/Carboxylest_S33"/>
</dbReference>
<dbReference type="InterPro" id="IPR029058">
    <property type="entry name" value="AB_hydrolase_fold"/>
</dbReference>
<accession>A0A8H4VAN6</accession>
<dbReference type="SUPFAM" id="SSF53474">
    <property type="entry name" value="alpha/beta-Hydrolases"/>
    <property type="match status" value="1"/>
</dbReference>
<dbReference type="Pfam" id="PF08386">
    <property type="entry name" value="Abhydrolase_4"/>
    <property type="match status" value="1"/>
</dbReference>
<dbReference type="EMBL" id="JAACLJ010000009">
    <property type="protein sequence ID" value="KAF4580954.1"/>
    <property type="molecule type" value="Genomic_DNA"/>
</dbReference>
<name>A0A8H4VAN6_9HYPO</name>
<feature type="region of interest" description="Disordered" evidence="3">
    <location>
        <begin position="530"/>
        <end position="552"/>
    </location>
</feature>
<dbReference type="OrthoDB" id="425534at2759"/>
<dbReference type="Proteomes" id="UP000562929">
    <property type="component" value="Unassembled WGS sequence"/>
</dbReference>
<dbReference type="Gene3D" id="3.40.50.1820">
    <property type="entry name" value="alpha/beta hydrolase"/>
    <property type="match status" value="1"/>
</dbReference>
<feature type="region of interest" description="Disordered" evidence="3">
    <location>
        <begin position="23"/>
        <end position="44"/>
    </location>
</feature>
<evidence type="ECO:0000259" key="6">
    <source>
        <dbReference type="Pfam" id="PF08386"/>
    </source>
</evidence>
<feature type="signal peptide" evidence="4">
    <location>
        <begin position="1"/>
        <end position="20"/>
    </location>
</feature>
<dbReference type="Pfam" id="PF00561">
    <property type="entry name" value="Abhydrolase_1"/>
    <property type="match status" value="1"/>
</dbReference>
<evidence type="ECO:0000313" key="7">
    <source>
        <dbReference type="EMBL" id="KAF4580954.1"/>
    </source>
</evidence>
<feature type="domain" description="Peptidase S33 tripeptidyl aminopeptidase-like C-terminal" evidence="6">
    <location>
        <begin position="427"/>
        <end position="514"/>
    </location>
</feature>
<protein>
    <submittedName>
        <fullName evidence="7">Alpha/beta hydrolase fold-1</fullName>
    </submittedName>
</protein>
<evidence type="ECO:0000259" key="5">
    <source>
        <dbReference type="Pfam" id="PF00561"/>
    </source>
</evidence>
<feature type="compositionally biased region" description="Acidic residues" evidence="3">
    <location>
        <begin position="533"/>
        <end position="552"/>
    </location>
</feature>
<sequence length="552" mass="60467">MRSLFLYLAASTVFHATAYSADEKPKDPAKKYPGENISWTPCGNTTEGTPLECSDIDVPADQFAPKNQTSKLKFNIPLIRLRSKNGTKNLLFNPGGPGASGVENTIKVGDGIFNATGRDYHILSFDPRGVKGSEPNASCSSLTQPEPSSPFTIGDAKLYAWATTWGKSCADIMGEHGKFINTPQTAADMNSILDAVGQSDMYYLGVSYGSLLGQTYASLFPNRSARVIIDSVAHLSEYYESKVETANYNFTAEVWEGFISECFKAGNRCPLSSRAGSDKELLDKVTSFIDGLGPEPMSTYVNATVNGFLTARDVWGGILSDLYNPGLWNMTATAVDQMMNGNGTEALLRWMPGGGEEEAEQEEDEEEKRPGVEESSRSVIRANDRPSGPAAWSQGLDSLVEELTPFYQNNKSKRWFEGWQPDYYMLQQWPINKTHSFQVTKDVKTAFPLLILQNQFDPVTPLVGAQFASETFNSSRLVVADQYGHTAIGTNDCVDESVRAYLGNGTLPNNGTVCQSEVKYFTPQNETKGFMQLDDDMSDGNGESDDEGIPPI</sequence>
<evidence type="ECO:0000256" key="2">
    <source>
        <dbReference type="ARBA" id="ARBA00022801"/>
    </source>
</evidence>
<feature type="region of interest" description="Disordered" evidence="3">
    <location>
        <begin position="354"/>
        <end position="392"/>
    </location>
</feature>
<evidence type="ECO:0000256" key="3">
    <source>
        <dbReference type="SAM" id="MobiDB-lite"/>
    </source>
</evidence>
<evidence type="ECO:0000313" key="8">
    <source>
        <dbReference type="Proteomes" id="UP000562929"/>
    </source>
</evidence>
<proteinExistence type="inferred from homology"/>
<feature type="domain" description="AB hydrolase-1" evidence="5">
    <location>
        <begin position="90"/>
        <end position="232"/>
    </location>
</feature>
<feature type="compositionally biased region" description="Acidic residues" evidence="3">
    <location>
        <begin position="355"/>
        <end position="366"/>
    </location>
</feature>
<evidence type="ECO:0000256" key="1">
    <source>
        <dbReference type="ARBA" id="ARBA00010088"/>
    </source>
</evidence>
<dbReference type="PANTHER" id="PTHR43248">
    <property type="entry name" value="2-SUCCINYL-6-HYDROXY-2,4-CYCLOHEXADIENE-1-CARBOXYLATE SYNTHASE"/>
    <property type="match status" value="1"/>
</dbReference>
<feature type="chain" id="PRO_5034030792" evidence="4">
    <location>
        <begin position="21"/>
        <end position="552"/>
    </location>
</feature>
<dbReference type="PANTHER" id="PTHR43248:SF25">
    <property type="entry name" value="AB HYDROLASE-1 DOMAIN-CONTAINING PROTEIN-RELATED"/>
    <property type="match status" value="1"/>
</dbReference>
<dbReference type="AlphaFoldDB" id="A0A8H4VAN6"/>
<feature type="compositionally biased region" description="Basic and acidic residues" evidence="3">
    <location>
        <begin position="367"/>
        <end position="376"/>
    </location>
</feature>
<keyword evidence="2 7" id="KW-0378">Hydrolase</keyword>
<keyword evidence="4" id="KW-0732">Signal</keyword>
<dbReference type="GO" id="GO:0016787">
    <property type="term" value="F:hydrolase activity"/>
    <property type="evidence" value="ECO:0007669"/>
    <property type="project" value="UniProtKB-KW"/>
</dbReference>
<dbReference type="InterPro" id="IPR013595">
    <property type="entry name" value="Pept_S33_TAP-like_C"/>
</dbReference>
<evidence type="ECO:0000256" key="4">
    <source>
        <dbReference type="SAM" id="SignalP"/>
    </source>
</evidence>
<gene>
    <name evidence="7" type="ORF">GQ602_007091</name>
</gene>
<feature type="compositionally biased region" description="Basic and acidic residues" evidence="3">
    <location>
        <begin position="23"/>
        <end position="33"/>
    </location>
</feature>
<keyword evidence="8" id="KW-1185">Reference proteome</keyword>
<dbReference type="InterPro" id="IPR000073">
    <property type="entry name" value="AB_hydrolase_1"/>
</dbReference>
<organism evidence="7 8">
    <name type="scientific">Ophiocordyceps camponoti-floridani</name>
    <dbReference type="NCBI Taxonomy" id="2030778"/>
    <lineage>
        <taxon>Eukaryota</taxon>
        <taxon>Fungi</taxon>
        <taxon>Dikarya</taxon>
        <taxon>Ascomycota</taxon>
        <taxon>Pezizomycotina</taxon>
        <taxon>Sordariomycetes</taxon>
        <taxon>Hypocreomycetidae</taxon>
        <taxon>Hypocreales</taxon>
        <taxon>Ophiocordycipitaceae</taxon>
        <taxon>Ophiocordyceps</taxon>
    </lineage>
</organism>
<reference evidence="7 8" key="1">
    <citation type="journal article" date="2020" name="G3 (Bethesda)">
        <title>Genetic Underpinnings of Host Manipulation by Ophiocordyceps as Revealed by Comparative Transcriptomics.</title>
        <authorList>
            <person name="Will I."/>
            <person name="Das B."/>
            <person name="Trinh T."/>
            <person name="Brachmann A."/>
            <person name="Ohm R.A."/>
            <person name="de Bekker C."/>
        </authorList>
    </citation>
    <scope>NUCLEOTIDE SEQUENCE [LARGE SCALE GENOMIC DNA]</scope>
    <source>
        <strain evidence="7 8">EC05</strain>
    </source>
</reference>
<comment type="caution">
    <text evidence="7">The sequence shown here is derived from an EMBL/GenBank/DDBJ whole genome shotgun (WGS) entry which is preliminary data.</text>
</comment>